<dbReference type="InterPro" id="IPR011051">
    <property type="entry name" value="RmlC_Cupin_sf"/>
</dbReference>
<comment type="caution">
    <text evidence="3">The sequence shown here is derived from an EMBL/GenBank/DDBJ whole genome shotgun (WGS) entry which is preliminary data.</text>
</comment>
<dbReference type="InterPro" id="IPR014710">
    <property type="entry name" value="RmlC-like_jellyroll"/>
</dbReference>
<organism evidence="3 4">
    <name type="scientific">Nocardiopsis suaedae</name>
    <dbReference type="NCBI Taxonomy" id="3018444"/>
    <lineage>
        <taxon>Bacteria</taxon>
        <taxon>Bacillati</taxon>
        <taxon>Actinomycetota</taxon>
        <taxon>Actinomycetes</taxon>
        <taxon>Streptosporangiales</taxon>
        <taxon>Nocardiopsidaceae</taxon>
        <taxon>Nocardiopsis</taxon>
    </lineage>
</organism>
<dbReference type="InterPro" id="IPR051610">
    <property type="entry name" value="GPI/OXD"/>
</dbReference>
<dbReference type="PANTHER" id="PTHR35848:SF6">
    <property type="entry name" value="CUPIN TYPE-2 DOMAIN-CONTAINING PROTEIN"/>
    <property type="match status" value="1"/>
</dbReference>
<dbReference type="Gene3D" id="2.60.120.10">
    <property type="entry name" value="Jelly Rolls"/>
    <property type="match status" value="1"/>
</dbReference>
<gene>
    <name evidence="3" type="ORF">O4U47_17005</name>
</gene>
<evidence type="ECO:0000313" key="3">
    <source>
        <dbReference type="EMBL" id="MDA2806214.1"/>
    </source>
</evidence>
<sequence>MDETPHRPDAVPTWLFDWGRIKWRVSPRTSPGTALTVGDVHVHPGKGHDRHRHPESDEVIYVLSGTGEQTVGDAPAFPVSAGDVVHVPRDVLHSTFNTGWSTLELVVVYSPAGAEEALRSAPGFREAAPGEHPPAVNG</sequence>
<dbReference type="PANTHER" id="PTHR35848">
    <property type="entry name" value="OXALATE-BINDING PROTEIN"/>
    <property type="match status" value="1"/>
</dbReference>
<evidence type="ECO:0000256" key="1">
    <source>
        <dbReference type="ARBA" id="ARBA00022723"/>
    </source>
</evidence>
<dbReference type="Pfam" id="PF07883">
    <property type="entry name" value="Cupin_2"/>
    <property type="match status" value="1"/>
</dbReference>
<dbReference type="RefSeq" id="WP_270678858.1">
    <property type="nucleotide sequence ID" value="NZ_JAQFWP010000031.1"/>
</dbReference>
<protein>
    <submittedName>
        <fullName evidence="3">Cupin domain-containing protein</fullName>
    </submittedName>
</protein>
<name>A0ABT4TNF5_9ACTN</name>
<feature type="domain" description="Cupin type-2" evidence="2">
    <location>
        <begin position="40"/>
        <end position="109"/>
    </location>
</feature>
<keyword evidence="4" id="KW-1185">Reference proteome</keyword>
<evidence type="ECO:0000259" key="2">
    <source>
        <dbReference type="Pfam" id="PF07883"/>
    </source>
</evidence>
<keyword evidence="1" id="KW-0479">Metal-binding</keyword>
<reference evidence="3" key="1">
    <citation type="submission" date="2023-01" db="EMBL/GenBank/DDBJ databases">
        <title>Draft genome sequence of Nocardiopsis sp. LSu2-4 isolated from halophytes.</title>
        <authorList>
            <person name="Duangmal K."/>
            <person name="Chantavorakit T."/>
        </authorList>
    </citation>
    <scope>NUCLEOTIDE SEQUENCE</scope>
    <source>
        <strain evidence="3">LSu2-4</strain>
    </source>
</reference>
<dbReference type="Proteomes" id="UP001165685">
    <property type="component" value="Unassembled WGS sequence"/>
</dbReference>
<dbReference type="InterPro" id="IPR013096">
    <property type="entry name" value="Cupin_2"/>
</dbReference>
<proteinExistence type="predicted"/>
<dbReference type="EMBL" id="JAQFWP010000031">
    <property type="protein sequence ID" value="MDA2806214.1"/>
    <property type="molecule type" value="Genomic_DNA"/>
</dbReference>
<dbReference type="SUPFAM" id="SSF51182">
    <property type="entry name" value="RmlC-like cupins"/>
    <property type="match status" value="1"/>
</dbReference>
<accession>A0ABT4TNF5</accession>
<evidence type="ECO:0000313" key="4">
    <source>
        <dbReference type="Proteomes" id="UP001165685"/>
    </source>
</evidence>